<proteinExistence type="inferred from homology"/>
<dbReference type="OrthoDB" id="7210494at2"/>
<dbReference type="RefSeq" id="WP_071973086.1">
    <property type="nucleotide sequence ID" value="NZ_CP018076.1"/>
</dbReference>
<dbReference type="AlphaFoldDB" id="A0A1J0WK99"/>
<dbReference type="PANTHER" id="PTHR30483">
    <property type="entry name" value="LEUCINE-SPECIFIC-BINDING PROTEIN"/>
    <property type="match status" value="1"/>
</dbReference>
<evidence type="ECO:0000259" key="4">
    <source>
        <dbReference type="Pfam" id="PF13458"/>
    </source>
</evidence>
<dbReference type="Proteomes" id="UP000181897">
    <property type="component" value="Chromosome"/>
</dbReference>
<accession>A0A1J0WK99</accession>
<reference evidence="5 6" key="1">
    <citation type="submission" date="2016-11" db="EMBL/GenBank/DDBJ databases">
        <title>Complete genome sequence of Sulfitobacter sp. AM1-D1, a toxic bacteria associated with marine dinoflagellate Alexandrium minutum in East China Sea.</title>
        <authorList>
            <person name="Yang Q."/>
            <person name="Zhang X."/>
            <person name="Tian X."/>
        </authorList>
    </citation>
    <scope>NUCLEOTIDE SEQUENCE [LARGE SCALE GENOMIC DNA]</scope>
    <source>
        <strain evidence="5 6">AM1-D1</strain>
    </source>
</reference>
<dbReference type="Gene3D" id="3.40.50.2300">
    <property type="match status" value="2"/>
</dbReference>
<dbReference type="Pfam" id="PF13458">
    <property type="entry name" value="Peripla_BP_6"/>
    <property type="match status" value="1"/>
</dbReference>
<dbReference type="PANTHER" id="PTHR30483:SF6">
    <property type="entry name" value="PERIPLASMIC BINDING PROTEIN OF ABC TRANSPORTER FOR NATURAL AMINO ACIDS"/>
    <property type="match status" value="1"/>
</dbReference>
<dbReference type="STRING" id="1917485.BOO69_15985"/>
<dbReference type="KEGG" id="suam:BOO69_15985"/>
<protein>
    <submittedName>
        <fullName evidence="5">Penicillin-binding protein activator</fullName>
    </submittedName>
</protein>
<sequence length="394" mass="39658">MIAFFDAGRKKLRLLLLPLFALILAACEPIAMGGIANSGGPKVDTSAPIPVALLVPRGGSASDNLLAQNLENAARLAIRDLDGVQVDLRVYGTAGNAGTAASMAAQAVNEGAKIILGPVYAESANAAGVAVASQGVNVLSFSNNPTIAGGNVFVLGPTFDTTANRLVGYAKRTGKDRIVVVSGQDVAGQLGRTAIERAIAANGATLAGSVDYALSQESVIASIPRVKAAVEGGNANAVFLTTSSASALPLFAQLLPEAGIQGPATQYIGLTRWDIPPATLALPGVQGGWFALPDPGATGVFRQKYSAAYGSEPHPLAGLAFDGIAAIGALAKTGKSSALSGASLTQGAGFRGASGIFRLNRDGTNDRGLAVATIRNQQVVVIDAAPQAFGGAGF</sequence>
<evidence type="ECO:0000313" key="6">
    <source>
        <dbReference type="Proteomes" id="UP000181897"/>
    </source>
</evidence>
<feature type="domain" description="Leucine-binding protein" evidence="4">
    <location>
        <begin position="48"/>
        <end position="375"/>
    </location>
</feature>
<keyword evidence="2" id="KW-0732">Signal</keyword>
<dbReference type="SUPFAM" id="SSF53822">
    <property type="entry name" value="Periplasmic binding protein-like I"/>
    <property type="match status" value="1"/>
</dbReference>
<evidence type="ECO:0000256" key="3">
    <source>
        <dbReference type="ARBA" id="ARBA00022970"/>
    </source>
</evidence>
<dbReference type="CDD" id="cd06339">
    <property type="entry name" value="PBP1_YraM_LppC_lipoprotein-like"/>
    <property type="match status" value="1"/>
</dbReference>
<dbReference type="EMBL" id="CP018076">
    <property type="protein sequence ID" value="APE44740.1"/>
    <property type="molecule type" value="Genomic_DNA"/>
</dbReference>
<dbReference type="InterPro" id="IPR028081">
    <property type="entry name" value="Leu-bd"/>
</dbReference>
<keyword evidence="3" id="KW-0813">Transport</keyword>
<dbReference type="InterPro" id="IPR051010">
    <property type="entry name" value="BCAA_transport"/>
</dbReference>
<keyword evidence="3" id="KW-0029">Amino-acid transport</keyword>
<gene>
    <name evidence="5" type="ORF">BOO69_15985</name>
</gene>
<dbReference type="InterPro" id="IPR028082">
    <property type="entry name" value="Peripla_BP_I"/>
</dbReference>
<dbReference type="GO" id="GO:0006865">
    <property type="term" value="P:amino acid transport"/>
    <property type="evidence" value="ECO:0007669"/>
    <property type="project" value="UniProtKB-KW"/>
</dbReference>
<keyword evidence="6" id="KW-1185">Reference proteome</keyword>
<evidence type="ECO:0000256" key="2">
    <source>
        <dbReference type="ARBA" id="ARBA00022729"/>
    </source>
</evidence>
<comment type="similarity">
    <text evidence="1">Belongs to the leucine-binding protein family.</text>
</comment>
<organism evidence="5 6">
    <name type="scientific">Sulfitobacter alexandrii</name>
    <dbReference type="NCBI Taxonomy" id="1917485"/>
    <lineage>
        <taxon>Bacteria</taxon>
        <taxon>Pseudomonadati</taxon>
        <taxon>Pseudomonadota</taxon>
        <taxon>Alphaproteobacteria</taxon>
        <taxon>Rhodobacterales</taxon>
        <taxon>Roseobacteraceae</taxon>
        <taxon>Sulfitobacter</taxon>
    </lineage>
</organism>
<evidence type="ECO:0000256" key="1">
    <source>
        <dbReference type="ARBA" id="ARBA00010062"/>
    </source>
</evidence>
<evidence type="ECO:0000313" key="5">
    <source>
        <dbReference type="EMBL" id="APE44740.1"/>
    </source>
</evidence>
<name>A0A1J0WK99_9RHOB</name>